<comment type="similarity">
    <text evidence="2">Belongs to the NPC2 family.</text>
</comment>
<evidence type="ECO:0000256" key="8">
    <source>
        <dbReference type="SAM" id="SignalP"/>
    </source>
</evidence>
<evidence type="ECO:0000256" key="7">
    <source>
        <dbReference type="ARBA" id="ARBA00023055"/>
    </source>
</evidence>
<dbReference type="AlphaFoldDB" id="A0A1Y2IUH1"/>
<dbReference type="Pfam" id="PF02221">
    <property type="entry name" value="E1_DerP2_DerF2"/>
    <property type="match status" value="1"/>
</dbReference>
<dbReference type="STRING" id="1353009.A0A1Y2IUH1"/>
<dbReference type="InterPro" id="IPR036846">
    <property type="entry name" value="GM2-AP_sf"/>
</dbReference>
<dbReference type="PANTHER" id="PTHR11306:SF0">
    <property type="entry name" value="PHOSPHATIDYLGLYCEROL_PHOSPHATIDYLINOSITOL TRANSFER PROTEIN"/>
    <property type="match status" value="1"/>
</dbReference>
<protein>
    <recommendedName>
        <fullName evidence="4">Phosphatidylglycerol/phosphatidylinositol transfer protein</fullName>
    </recommendedName>
</protein>
<keyword evidence="7" id="KW-0445">Lipid transport</keyword>
<name>A0A1Y2IUH1_TRAC3</name>
<evidence type="ECO:0000256" key="3">
    <source>
        <dbReference type="ARBA" id="ARBA00011245"/>
    </source>
</evidence>
<evidence type="ECO:0000256" key="5">
    <source>
        <dbReference type="ARBA" id="ARBA00022448"/>
    </source>
</evidence>
<feature type="domain" description="MD-2-related lipid-recognition" evidence="9">
    <location>
        <begin position="42"/>
        <end position="164"/>
    </location>
</feature>
<accession>A0A1Y2IUH1</accession>
<dbReference type="InterPro" id="IPR033917">
    <property type="entry name" value="ML_PG-PI_TP"/>
</dbReference>
<keyword evidence="11" id="KW-1185">Reference proteome</keyword>
<comment type="function">
    <text evidence="1">Catalyzes the intermembrane transfer of phosphatidylglycerol and phosphatidylinositol.</text>
</comment>
<proteinExistence type="inferred from homology"/>
<evidence type="ECO:0000256" key="4">
    <source>
        <dbReference type="ARBA" id="ARBA00016056"/>
    </source>
</evidence>
<dbReference type="OrthoDB" id="6409159at2759"/>
<dbReference type="SUPFAM" id="SSF81296">
    <property type="entry name" value="E set domains"/>
    <property type="match status" value="1"/>
</dbReference>
<gene>
    <name evidence="10" type="ORF">PYCCODRAFT_1434500</name>
</gene>
<keyword evidence="6 8" id="KW-0732">Signal</keyword>
<dbReference type="PANTHER" id="PTHR11306">
    <property type="entry name" value="NIEMANN PICK TYPE C2 PROTEIN NPC2-RELATED"/>
    <property type="match status" value="1"/>
</dbReference>
<evidence type="ECO:0000313" key="11">
    <source>
        <dbReference type="Proteomes" id="UP000193067"/>
    </source>
</evidence>
<comment type="subunit">
    <text evidence="3">Monomer.</text>
</comment>
<evidence type="ECO:0000259" key="9">
    <source>
        <dbReference type="SMART" id="SM00737"/>
    </source>
</evidence>
<organism evidence="10 11">
    <name type="scientific">Trametes coccinea (strain BRFM310)</name>
    <name type="common">Pycnoporus coccineus</name>
    <dbReference type="NCBI Taxonomy" id="1353009"/>
    <lineage>
        <taxon>Eukaryota</taxon>
        <taxon>Fungi</taxon>
        <taxon>Dikarya</taxon>
        <taxon>Basidiomycota</taxon>
        <taxon>Agaricomycotina</taxon>
        <taxon>Agaricomycetes</taxon>
        <taxon>Polyporales</taxon>
        <taxon>Polyporaceae</taxon>
        <taxon>Trametes</taxon>
    </lineage>
</organism>
<dbReference type="InterPro" id="IPR003172">
    <property type="entry name" value="ML_dom"/>
</dbReference>
<dbReference type="GO" id="GO:0032366">
    <property type="term" value="P:intracellular sterol transport"/>
    <property type="evidence" value="ECO:0007669"/>
    <property type="project" value="InterPro"/>
</dbReference>
<evidence type="ECO:0000256" key="1">
    <source>
        <dbReference type="ARBA" id="ARBA00002053"/>
    </source>
</evidence>
<dbReference type="InterPro" id="IPR014756">
    <property type="entry name" value="Ig_E-set"/>
</dbReference>
<evidence type="ECO:0000313" key="10">
    <source>
        <dbReference type="EMBL" id="OSD03592.1"/>
    </source>
</evidence>
<dbReference type="SMART" id="SM00737">
    <property type="entry name" value="ML"/>
    <property type="match status" value="1"/>
</dbReference>
<dbReference type="FunFam" id="2.70.220.10:FF:000004">
    <property type="entry name" value="Related to phosphatidylglycerol/phosphatidylinositol transfer protein"/>
    <property type="match status" value="1"/>
</dbReference>
<dbReference type="GO" id="GO:0032934">
    <property type="term" value="F:sterol binding"/>
    <property type="evidence" value="ECO:0007669"/>
    <property type="project" value="InterPro"/>
</dbReference>
<sequence>MARFGFLLLLAAALGSVVATPVDEQERLGNTPSLAPGKDWDWTDCGDDSHIVHIKSIQVSPDPPQRGEDLTVTVEGVADSPVEDGAYADVTVKVGVIKILQKEFDVCEEALKANATVQCPVEKGTHKVVQTVTLPKEIPPAQFKVNVRGYTADDEDMVCLDLMMDFRPKRSSLFSW</sequence>
<dbReference type="Proteomes" id="UP000193067">
    <property type="component" value="Unassembled WGS sequence"/>
</dbReference>
<dbReference type="Gene3D" id="2.70.220.10">
    <property type="entry name" value="Ganglioside GM2 activator"/>
    <property type="match status" value="2"/>
</dbReference>
<dbReference type="CDD" id="cd00917">
    <property type="entry name" value="PG-PI_TP"/>
    <property type="match status" value="1"/>
</dbReference>
<feature type="chain" id="PRO_5012146845" description="Phosphatidylglycerol/phosphatidylinositol transfer protein" evidence="8">
    <location>
        <begin position="20"/>
        <end position="176"/>
    </location>
</feature>
<feature type="signal peptide" evidence="8">
    <location>
        <begin position="1"/>
        <end position="19"/>
    </location>
</feature>
<reference evidence="10 11" key="1">
    <citation type="journal article" date="2015" name="Biotechnol. Biofuels">
        <title>Enhanced degradation of softwood versus hardwood by the white-rot fungus Pycnoporus coccineus.</title>
        <authorList>
            <person name="Couturier M."/>
            <person name="Navarro D."/>
            <person name="Chevret D."/>
            <person name="Henrissat B."/>
            <person name="Piumi F."/>
            <person name="Ruiz-Duenas F.J."/>
            <person name="Martinez A.T."/>
            <person name="Grigoriev I.V."/>
            <person name="Riley R."/>
            <person name="Lipzen A."/>
            <person name="Berrin J.G."/>
            <person name="Master E.R."/>
            <person name="Rosso M.N."/>
        </authorList>
    </citation>
    <scope>NUCLEOTIDE SEQUENCE [LARGE SCALE GENOMIC DNA]</scope>
    <source>
        <strain evidence="10 11">BRFM310</strain>
    </source>
</reference>
<evidence type="ECO:0000256" key="6">
    <source>
        <dbReference type="ARBA" id="ARBA00022729"/>
    </source>
</evidence>
<keyword evidence="5" id="KW-0813">Transport</keyword>
<dbReference type="EMBL" id="KZ084100">
    <property type="protein sequence ID" value="OSD03592.1"/>
    <property type="molecule type" value="Genomic_DNA"/>
</dbReference>
<dbReference type="InterPro" id="IPR039670">
    <property type="entry name" value="NPC2-like"/>
</dbReference>
<evidence type="ECO:0000256" key="2">
    <source>
        <dbReference type="ARBA" id="ARBA00006370"/>
    </source>
</evidence>